<dbReference type="InterPro" id="IPR017441">
    <property type="entry name" value="Protein_kinase_ATP_BS"/>
</dbReference>
<dbReference type="SUPFAM" id="SSF52075">
    <property type="entry name" value="Outer arm dynein light chain 1"/>
    <property type="match status" value="1"/>
</dbReference>
<dbReference type="CDD" id="cd14066">
    <property type="entry name" value="STKc_IRAK"/>
    <property type="match status" value="1"/>
</dbReference>
<evidence type="ECO:0000256" key="13">
    <source>
        <dbReference type="ARBA" id="ARBA00023136"/>
    </source>
</evidence>
<evidence type="ECO:0000256" key="16">
    <source>
        <dbReference type="SAM" id="Phobius"/>
    </source>
</evidence>
<feature type="chain" id="PRO_5045431609" description="Protein kinase domain-containing protein" evidence="17">
    <location>
        <begin position="24"/>
        <end position="970"/>
    </location>
</feature>
<evidence type="ECO:0000256" key="5">
    <source>
        <dbReference type="ARBA" id="ARBA00022679"/>
    </source>
</evidence>
<accession>A0ABP0VWZ4</accession>
<evidence type="ECO:0000256" key="7">
    <source>
        <dbReference type="ARBA" id="ARBA00022729"/>
    </source>
</evidence>
<comment type="similarity">
    <text evidence="2">Belongs to the protein kinase superfamily. Ser/Thr protein kinase family.</text>
</comment>
<dbReference type="PROSITE" id="PS00107">
    <property type="entry name" value="PROTEIN_KINASE_ATP"/>
    <property type="match status" value="1"/>
</dbReference>
<reference evidence="19" key="1">
    <citation type="submission" date="2024-02" db="EMBL/GenBank/DDBJ databases">
        <authorList>
            <consortium name="ELIXIR-Norway"/>
            <consortium name="Elixir Norway"/>
        </authorList>
    </citation>
    <scope>NUCLEOTIDE SEQUENCE</scope>
</reference>
<dbReference type="InterPro" id="IPR001245">
    <property type="entry name" value="Ser-Thr/Tyr_kinase_cat_dom"/>
</dbReference>
<dbReference type="Gene3D" id="3.30.200.20">
    <property type="entry name" value="Phosphorylase Kinase, domain 1"/>
    <property type="match status" value="1"/>
</dbReference>
<feature type="signal peptide" evidence="17">
    <location>
        <begin position="1"/>
        <end position="23"/>
    </location>
</feature>
<evidence type="ECO:0000256" key="10">
    <source>
        <dbReference type="ARBA" id="ARBA00022777"/>
    </source>
</evidence>
<keyword evidence="5" id="KW-0808">Transferase</keyword>
<feature type="binding site" evidence="15">
    <location>
        <position position="679"/>
    </location>
    <ligand>
        <name>ATP</name>
        <dbReference type="ChEBI" id="CHEBI:30616"/>
    </ligand>
</feature>
<evidence type="ECO:0000256" key="12">
    <source>
        <dbReference type="ARBA" id="ARBA00022989"/>
    </source>
</evidence>
<feature type="transmembrane region" description="Helical" evidence="16">
    <location>
        <begin position="578"/>
        <end position="603"/>
    </location>
</feature>
<organism evidence="19 20">
    <name type="scientific">Sphagnum jensenii</name>
    <dbReference type="NCBI Taxonomy" id="128206"/>
    <lineage>
        <taxon>Eukaryota</taxon>
        <taxon>Viridiplantae</taxon>
        <taxon>Streptophyta</taxon>
        <taxon>Embryophyta</taxon>
        <taxon>Bryophyta</taxon>
        <taxon>Sphagnophytina</taxon>
        <taxon>Sphagnopsida</taxon>
        <taxon>Sphagnales</taxon>
        <taxon>Sphagnaceae</taxon>
        <taxon>Sphagnum</taxon>
    </lineage>
</organism>
<dbReference type="Pfam" id="PF08263">
    <property type="entry name" value="LRRNT_2"/>
    <property type="match status" value="1"/>
</dbReference>
<keyword evidence="13 16" id="KW-0472">Membrane</keyword>
<dbReference type="EMBL" id="OZ020107">
    <property type="protein sequence ID" value="CAK9259024.1"/>
    <property type="molecule type" value="Genomic_DNA"/>
</dbReference>
<keyword evidence="9 15" id="KW-0547">Nucleotide-binding</keyword>
<keyword evidence="12 16" id="KW-1133">Transmembrane helix</keyword>
<feature type="domain" description="Protein kinase" evidence="18">
    <location>
        <begin position="651"/>
        <end position="923"/>
    </location>
</feature>
<dbReference type="Gene3D" id="3.80.10.10">
    <property type="entry name" value="Ribonuclease Inhibitor"/>
    <property type="match status" value="3"/>
</dbReference>
<dbReference type="Gene3D" id="1.10.510.10">
    <property type="entry name" value="Transferase(Phosphotransferase) domain 1"/>
    <property type="match status" value="1"/>
</dbReference>
<dbReference type="InterPro" id="IPR000719">
    <property type="entry name" value="Prot_kinase_dom"/>
</dbReference>
<dbReference type="InterPro" id="IPR001611">
    <property type="entry name" value="Leu-rich_rpt"/>
</dbReference>
<evidence type="ECO:0000259" key="18">
    <source>
        <dbReference type="PROSITE" id="PS50011"/>
    </source>
</evidence>
<dbReference type="Pfam" id="PF07714">
    <property type="entry name" value="PK_Tyr_Ser-Thr"/>
    <property type="match status" value="1"/>
</dbReference>
<dbReference type="Proteomes" id="UP001497444">
    <property type="component" value="Chromosome 12"/>
</dbReference>
<evidence type="ECO:0000256" key="6">
    <source>
        <dbReference type="ARBA" id="ARBA00022692"/>
    </source>
</evidence>
<dbReference type="InterPro" id="IPR013210">
    <property type="entry name" value="LRR_N_plant-typ"/>
</dbReference>
<proteinExistence type="inferred from homology"/>
<gene>
    <name evidence="19" type="ORF">CSSPJE1EN1_LOCUS4502</name>
</gene>
<keyword evidence="4" id="KW-0433">Leucine-rich repeat</keyword>
<dbReference type="InterPro" id="IPR008271">
    <property type="entry name" value="Ser/Thr_kinase_AS"/>
</dbReference>
<keyword evidence="6 16" id="KW-0812">Transmembrane</keyword>
<evidence type="ECO:0000256" key="15">
    <source>
        <dbReference type="PROSITE-ProRule" id="PRU10141"/>
    </source>
</evidence>
<dbReference type="SUPFAM" id="SSF56112">
    <property type="entry name" value="Protein kinase-like (PK-like)"/>
    <property type="match status" value="1"/>
</dbReference>
<evidence type="ECO:0000256" key="4">
    <source>
        <dbReference type="ARBA" id="ARBA00022614"/>
    </source>
</evidence>
<keyword evidence="7 17" id="KW-0732">Signal</keyword>
<dbReference type="PROSITE" id="PS50011">
    <property type="entry name" value="PROTEIN_KINASE_DOM"/>
    <property type="match status" value="1"/>
</dbReference>
<evidence type="ECO:0000256" key="17">
    <source>
        <dbReference type="SAM" id="SignalP"/>
    </source>
</evidence>
<dbReference type="InterPro" id="IPR032675">
    <property type="entry name" value="LRR_dom_sf"/>
</dbReference>
<evidence type="ECO:0000313" key="19">
    <source>
        <dbReference type="EMBL" id="CAK9259024.1"/>
    </source>
</evidence>
<keyword evidence="3" id="KW-0723">Serine/threonine-protein kinase</keyword>
<evidence type="ECO:0000256" key="1">
    <source>
        <dbReference type="ARBA" id="ARBA00004370"/>
    </source>
</evidence>
<evidence type="ECO:0000256" key="11">
    <source>
        <dbReference type="ARBA" id="ARBA00022840"/>
    </source>
</evidence>
<keyword evidence="14" id="KW-0325">Glycoprotein</keyword>
<dbReference type="InterPro" id="IPR003591">
    <property type="entry name" value="Leu-rich_rpt_typical-subtyp"/>
</dbReference>
<keyword evidence="11 15" id="KW-0067">ATP-binding</keyword>
<evidence type="ECO:0000256" key="3">
    <source>
        <dbReference type="ARBA" id="ARBA00022527"/>
    </source>
</evidence>
<evidence type="ECO:0000256" key="8">
    <source>
        <dbReference type="ARBA" id="ARBA00022737"/>
    </source>
</evidence>
<dbReference type="PROSITE" id="PS00108">
    <property type="entry name" value="PROTEIN_KINASE_ST"/>
    <property type="match status" value="1"/>
</dbReference>
<dbReference type="SUPFAM" id="SSF52058">
    <property type="entry name" value="L domain-like"/>
    <property type="match status" value="1"/>
</dbReference>
<evidence type="ECO:0000256" key="2">
    <source>
        <dbReference type="ARBA" id="ARBA00008684"/>
    </source>
</evidence>
<keyword evidence="8" id="KW-0677">Repeat</keyword>
<dbReference type="PANTHER" id="PTHR45974">
    <property type="entry name" value="RECEPTOR-LIKE PROTEIN 55"/>
    <property type="match status" value="1"/>
</dbReference>
<dbReference type="SMART" id="SM00369">
    <property type="entry name" value="LRR_TYP"/>
    <property type="match status" value="4"/>
</dbReference>
<evidence type="ECO:0000256" key="9">
    <source>
        <dbReference type="ARBA" id="ARBA00022741"/>
    </source>
</evidence>
<keyword evidence="20" id="KW-1185">Reference proteome</keyword>
<dbReference type="InterPro" id="IPR011009">
    <property type="entry name" value="Kinase-like_dom_sf"/>
</dbReference>
<keyword evidence="10" id="KW-0418">Kinase</keyword>
<evidence type="ECO:0000256" key="14">
    <source>
        <dbReference type="ARBA" id="ARBA00023180"/>
    </source>
</evidence>
<protein>
    <recommendedName>
        <fullName evidence="18">Protein kinase domain-containing protein</fullName>
    </recommendedName>
</protein>
<dbReference type="SMART" id="SM00220">
    <property type="entry name" value="S_TKc"/>
    <property type="match status" value="1"/>
</dbReference>
<dbReference type="Pfam" id="PF00560">
    <property type="entry name" value="LRR_1"/>
    <property type="match status" value="4"/>
</dbReference>
<evidence type="ECO:0000313" key="20">
    <source>
        <dbReference type="Proteomes" id="UP001497444"/>
    </source>
</evidence>
<dbReference type="PANTHER" id="PTHR45974:SF266">
    <property type="entry name" value="LEUCINE-RICH REPEAT RECEPTOR PROTEIN KINASE HPCA1"/>
    <property type="match status" value="1"/>
</dbReference>
<name>A0ABP0VWZ4_9BRYO</name>
<sequence length="970" mass="105207">MKCSWKLCFLFLCLSALFSSSAAVTNPRDVSALNALQQSFGVGDLNWPSSTDPCSAPWPGVFCDSSNTSVQMLILSSMSLSGVLSEEIGSLSDLQDLELSFNPNLGGTLPTQLGYLTQLQTLSMQSCSFTGPIPASLSNLTNLTFLALNGNQLTGSIPPGMGQLSKLVWFDLSVNNISGPLPISNATQPGLDQMKSAQHFHFNNNSLSGAIPPELGGTPGGPLLTNLLHLLLDSNAFTGTIPDTLGNLKALQILSLSNNQLVGPIPSNLTNIALQNGTLQQLRVSNNQLNGTIPDLSSLFSLTIVDFSNNPYAQQPYPAWLNQTTFLETIIMENCNLFDQLPADVLGYPNLEVLRLANNQLNGSLTIPALIGQNITLVSLQNNSIMNVDQVSANVNYSRVQFEFANNPICGPNAVTKPLPSQCSNITNGLVTWMSPLFGQNTCLNASCPSGQTLNLQNCSCADPFVVLFLIRQPSFSDITDDLMAQLQQLLYVGLNLHPQQVWITNATFTNDGRVNVKILFFPFNSATSLDQTTVTNITSRLSQQNITVNSTFAPYSVVFGSGLISGSSSSSSLPKGAVIGIILGGVVVVLLFVALTIYIVFLRQRAKKLEEMSKPFASWGGGGGDNGEAPKLKGARRFFLAELKKATNNFSNSNEIGAGGYGKVYKGTLLTGELVAVKRAKEGSMQGAQEFKTEIEILSRVHHRNLVSLIGFCYEQGEQMLVYEFMVNGTLHEWLLGKMKEPLDWHRRLQIALGSARGLTYLHENIDPPIIHRDVKSANILLDDKLTAKVADFGLSKLAPGADENQQQMSTQVKGTLGYLDPQYYTMQQLSDRSDVYSFGVVLLEILSGRQPIERGKYIVREVRTALDKGGLAAVRSLIDPSLADVPMQNIEPLLDLALMCVEEKATDRPSMNEAVKQLEAIAAQNHLDPATLSRKHEDVYSNMDVLSKGDDSSFQYSGVYAARAVEPK</sequence>
<comment type="subcellular location">
    <subcellularLocation>
        <location evidence="1">Membrane</location>
    </subcellularLocation>
</comment>